<name>A0AA90NI16_9ACTN</name>
<organism evidence="1 2">
    <name type="scientific">Tsukamurella strandjordii</name>
    <dbReference type="NCBI Taxonomy" id="147577"/>
    <lineage>
        <taxon>Bacteria</taxon>
        <taxon>Bacillati</taxon>
        <taxon>Actinomycetota</taxon>
        <taxon>Actinomycetes</taxon>
        <taxon>Mycobacteriales</taxon>
        <taxon>Tsukamurellaceae</taxon>
        <taxon>Tsukamurella</taxon>
    </lineage>
</organism>
<proteinExistence type="predicted"/>
<gene>
    <name evidence="1" type="ORF">Q7X28_13410</name>
</gene>
<reference evidence="1" key="1">
    <citation type="submission" date="2023-08" db="EMBL/GenBank/DDBJ databases">
        <title>The draft genome of Tsukamurella strandjordii strain 050030.</title>
        <authorList>
            <person name="Zhao F."/>
            <person name="Feng Y."/>
            <person name="Zong Z."/>
        </authorList>
    </citation>
    <scope>NUCLEOTIDE SEQUENCE</scope>
    <source>
        <strain evidence="1">050030</strain>
    </source>
</reference>
<dbReference type="Proteomes" id="UP001178281">
    <property type="component" value="Unassembled WGS sequence"/>
</dbReference>
<protein>
    <submittedName>
        <fullName evidence="1">Uncharacterized protein</fullName>
    </submittedName>
</protein>
<evidence type="ECO:0000313" key="1">
    <source>
        <dbReference type="EMBL" id="MDP0398925.1"/>
    </source>
</evidence>
<dbReference type="AlphaFoldDB" id="A0AA90NI16"/>
<keyword evidence="2" id="KW-1185">Reference proteome</keyword>
<comment type="caution">
    <text evidence="1">The sequence shown here is derived from an EMBL/GenBank/DDBJ whole genome shotgun (WGS) entry which is preliminary data.</text>
</comment>
<sequence length="134" mass="14375">MALNLPVATNPTFDLIGVYVDSNGDTRNKFRLRFEITGEGVTPGVRKAWIAAVRQALKEDPDNVDGPDLRAGTPDAGQRVFELDNDDAAIVGVLDEQAFSAETAATARRIVSRAADAATASIQGRLTHIEQALR</sequence>
<accession>A0AA90NI16</accession>
<evidence type="ECO:0000313" key="2">
    <source>
        <dbReference type="Proteomes" id="UP001178281"/>
    </source>
</evidence>
<dbReference type="EMBL" id="JAUTIX010000005">
    <property type="protein sequence ID" value="MDP0398925.1"/>
    <property type="molecule type" value="Genomic_DNA"/>
</dbReference>
<dbReference type="RefSeq" id="WP_305111687.1">
    <property type="nucleotide sequence ID" value="NZ_JAUTIX010000005.1"/>
</dbReference>